<protein>
    <recommendedName>
        <fullName evidence="3">SpoVT-AbrB domain-containing protein</fullName>
    </recommendedName>
</protein>
<name>A0A1F5NUC9_9BACT</name>
<evidence type="ECO:0000313" key="1">
    <source>
        <dbReference type="EMBL" id="OGE81223.1"/>
    </source>
</evidence>
<reference evidence="1 2" key="1">
    <citation type="journal article" date="2016" name="Nat. Commun.">
        <title>Thousands of microbial genomes shed light on interconnected biogeochemical processes in an aquifer system.</title>
        <authorList>
            <person name="Anantharaman K."/>
            <person name="Brown C.T."/>
            <person name="Hug L.A."/>
            <person name="Sharon I."/>
            <person name="Castelle C.J."/>
            <person name="Probst A.J."/>
            <person name="Thomas B.C."/>
            <person name="Singh A."/>
            <person name="Wilkins M.J."/>
            <person name="Karaoz U."/>
            <person name="Brodie E.L."/>
            <person name="Williams K.H."/>
            <person name="Hubbard S.S."/>
            <person name="Banfield J.F."/>
        </authorList>
    </citation>
    <scope>NUCLEOTIDE SEQUENCE [LARGE SCALE GENOMIC DNA]</scope>
</reference>
<accession>A0A1F5NUC9</accession>
<comment type="caution">
    <text evidence="1">The sequence shown here is derived from an EMBL/GenBank/DDBJ whole genome shotgun (WGS) entry which is preliminary data.</text>
</comment>
<organism evidence="1 2">
    <name type="scientific">Candidatus Doudnabacteria bacterium RIFCSPHIGHO2_01_FULL_46_24</name>
    <dbReference type="NCBI Taxonomy" id="1817825"/>
    <lineage>
        <taxon>Bacteria</taxon>
        <taxon>Candidatus Doudnaibacteriota</taxon>
    </lineage>
</organism>
<dbReference type="EMBL" id="MFEL01000010">
    <property type="protein sequence ID" value="OGE81223.1"/>
    <property type="molecule type" value="Genomic_DNA"/>
</dbReference>
<dbReference type="AlphaFoldDB" id="A0A1F5NUC9"/>
<dbReference type="Gene3D" id="2.10.260.10">
    <property type="match status" value="1"/>
</dbReference>
<sequence length="65" mass="7481">MAKRNQARKLSRIGRNSTGIILPPKILADLGWHKRQRVLVKRVPRGILIIDAKTKKRKNSKLKNT</sequence>
<evidence type="ECO:0008006" key="3">
    <source>
        <dbReference type="Google" id="ProtNLM"/>
    </source>
</evidence>
<evidence type="ECO:0000313" key="2">
    <source>
        <dbReference type="Proteomes" id="UP000178892"/>
    </source>
</evidence>
<dbReference type="Proteomes" id="UP000178892">
    <property type="component" value="Unassembled WGS sequence"/>
</dbReference>
<dbReference type="STRING" id="1817825.A2720_01650"/>
<gene>
    <name evidence="1" type="ORF">A2720_01650</name>
</gene>
<proteinExistence type="predicted"/>